<evidence type="ECO:0000313" key="2">
    <source>
        <dbReference type="Proteomes" id="UP000183832"/>
    </source>
</evidence>
<dbReference type="Proteomes" id="UP000183832">
    <property type="component" value="Unassembled WGS sequence"/>
</dbReference>
<name>A0A1J1HLI2_9DIPT</name>
<evidence type="ECO:0000313" key="1">
    <source>
        <dbReference type="EMBL" id="CRK88911.1"/>
    </source>
</evidence>
<proteinExistence type="predicted"/>
<dbReference type="EMBL" id="CVRI01000010">
    <property type="protein sequence ID" value="CRK88911.1"/>
    <property type="molecule type" value="Genomic_DNA"/>
</dbReference>
<reference evidence="1 2" key="1">
    <citation type="submission" date="2015-04" db="EMBL/GenBank/DDBJ databases">
        <authorList>
            <person name="Syromyatnikov M.Y."/>
            <person name="Popov V.N."/>
        </authorList>
    </citation>
    <scope>NUCLEOTIDE SEQUENCE [LARGE SCALE GENOMIC DNA]</scope>
</reference>
<accession>A0A1J1HLI2</accession>
<organism evidence="1 2">
    <name type="scientific">Clunio marinus</name>
    <dbReference type="NCBI Taxonomy" id="568069"/>
    <lineage>
        <taxon>Eukaryota</taxon>
        <taxon>Metazoa</taxon>
        <taxon>Ecdysozoa</taxon>
        <taxon>Arthropoda</taxon>
        <taxon>Hexapoda</taxon>
        <taxon>Insecta</taxon>
        <taxon>Pterygota</taxon>
        <taxon>Neoptera</taxon>
        <taxon>Endopterygota</taxon>
        <taxon>Diptera</taxon>
        <taxon>Nematocera</taxon>
        <taxon>Chironomoidea</taxon>
        <taxon>Chironomidae</taxon>
        <taxon>Clunio</taxon>
    </lineage>
</organism>
<sequence>MSRNSENCFTDNNVTTFHPGRLKDQLNHFSTHKNTTSSTLKTESVCSEFKGNNINFLWFMSELIWSKIEPHASYYEVS</sequence>
<dbReference type="AlphaFoldDB" id="A0A1J1HLI2"/>
<keyword evidence="2" id="KW-1185">Reference proteome</keyword>
<protein>
    <submittedName>
        <fullName evidence="1">CLUMA_CG002781, isoform A</fullName>
    </submittedName>
</protein>
<gene>
    <name evidence="1" type="ORF">CLUMA_CG002781</name>
</gene>